<dbReference type="AlphaFoldDB" id="A0AAJ5W2L4"/>
<proteinExistence type="predicted"/>
<accession>A0AAJ5W2L4</accession>
<gene>
    <name evidence="1" type="ORF">P0Y48_14050</name>
</gene>
<name>A0AAJ5W2L4_9MICO</name>
<dbReference type="Proteomes" id="UP001213972">
    <property type="component" value="Chromosome"/>
</dbReference>
<reference evidence="1" key="1">
    <citation type="submission" date="2023-03" db="EMBL/GenBank/DDBJ databases">
        <title>Andean soil-derived lignocellulolytic bacterial consortium as a source of novel taxa and putative plastic-active enzymes.</title>
        <authorList>
            <person name="Diaz-Garcia L."/>
            <person name="Chuvochina M."/>
            <person name="Feuerriegel G."/>
            <person name="Bunk B."/>
            <person name="Sproer C."/>
            <person name="Streit W.R."/>
            <person name="Rodriguez L.M."/>
            <person name="Overmann J."/>
            <person name="Jimenez D.J."/>
        </authorList>
    </citation>
    <scope>NUCLEOTIDE SEQUENCE</scope>
    <source>
        <strain evidence="1">MAG 4610</strain>
    </source>
</reference>
<evidence type="ECO:0000313" key="1">
    <source>
        <dbReference type="EMBL" id="WEK13561.1"/>
    </source>
</evidence>
<organism evidence="1 2">
    <name type="scientific">Candidatus Microbacterium phytovorans</name>
    <dbReference type="NCBI Taxonomy" id="3121374"/>
    <lineage>
        <taxon>Bacteria</taxon>
        <taxon>Bacillati</taxon>
        <taxon>Actinomycetota</taxon>
        <taxon>Actinomycetes</taxon>
        <taxon>Micrococcales</taxon>
        <taxon>Microbacteriaceae</taxon>
        <taxon>Microbacterium</taxon>
    </lineage>
</organism>
<sequence length="222" mass="23459">MSRRPALELTLPGDWHPVPLGEDAAIDEDVASFVREHFGRRDDQAVFRAQQRERLRTAARRARDAGAAQFQLSLTVPGGVGLAATVAEYHPALPLGTATEPPAVADALVRVLAGGASSAAEAGDHWDAFAAAGGAVFDRGDGLVLRTTRRRAPVDDDDLGATTVDYWLTRPGRPDAVLVSFTTALVDLEPVMVELFDAIVSAASWAAEPGEPATSLRAELQG</sequence>
<evidence type="ECO:0000313" key="2">
    <source>
        <dbReference type="Proteomes" id="UP001213972"/>
    </source>
</evidence>
<protein>
    <submittedName>
        <fullName evidence="1">Uncharacterized protein</fullName>
    </submittedName>
</protein>
<dbReference type="EMBL" id="CP119321">
    <property type="protein sequence ID" value="WEK13561.1"/>
    <property type="molecule type" value="Genomic_DNA"/>
</dbReference>